<dbReference type="RefSeq" id="WP_135590188.1">
    <property type="nucleotide sequence ID" value="NZ_RQEZ01000010.1"/>
</dbReference>
<gene>
    <name evidence="1" type="ORF">EHQ17_07350</name>
</gene>
<sequence length="235" mass="27066">MAESLSFRGLRRADSSPILWISDFEYSGKILTESSFPDRFPIRIRRWKPGSLSGPLPRYAEWLEILSNEVGNSKSKMKLLGEGYFSGTVFELLRRFPKRIEAACVIDPPYFETESFSFLPKSVHWISKRLGWSPWNFFSEELYSFFRSLEESCTRIELPAGISPPSILFTESNRTISEQLSNFGTKLRDFRVFRIEVSKTENVNSTLSNLLEKILSDDSISSVQKKSNNKMEPGF</sequence>
<organism evidence="1 2">
    <name type="scientific">Leptospira gomenensis</name>
    <dbReference type="NCBI Taxonomy" id="2484974"/>
    <lineage>
        <taxon>Bacteria</taxon>
        <taxon>Pseudomonadati</taxon>
        <taxon>Spirochaetota</taxon>
        <taxon>Spirochaetia</taxon>
        <taxon>Leptospirales</taxon>
        <taxon>Leptospiraceae</taxon>
        <taxon>Leptospira</taxon>
    </lineage>
</organism>
<evidence type="ECO:0008006" key="3">
    <source>
        <dbReference type="Google" id="ProtNLM"/>
    </source>
</evidence>
<reference evidence="1" key="1">
    <citation type="journal article" date="2019" name="PLoS Negl. Trop. Dis.">
        <title>Revisiting the worldwide diversity of Leptospira species in the environment.</title>
        <authorList>
            <person name="Vincent A.T."/>
            <person name="Schiettekatte O."/>
            <person name="Bourhy P."/>
            <person name="Veyrier F.J."/>
            <person name="Picardeau M."/>
        </authorList>
    </citation>
    <scope>NUCLEOTIDE SEQUENCE [LARGE SCALE GENOMIC DNA]</scope>
    <source>
        <strain evidence="1">201800299</strain>
    </source>
</reference>
<accession>A0A5F1Z1X0</accession>
<proteinExistence type="predicted"/>
<name>A0A5F1Z1X0_9LEPT</name>
<evidence type="ECO:0000313" key="2">
    <source>
        <dbReference type="Proteomes" id="UP000298277"/>
    </source>
</evidence>
<dbReference type="Proteomes" id="UP000298277">
    <property type="component" value="Unassembled WGS sequence"/>
</dbReference>
<comment type="caution">
    <text evidence="1">The sequence shown here is derived from an EMBL/GenBank/DDBJ whole genome shotgun (WGS) entry which is preliminary data.</text>
</comment>
<dbReference type="AlphaFoldDB" id="A0A5F1Z1X0"/>
<keyword evidence="2" id="KW-1185">Reference proteome</keyword>
<protein>
    <recommendedName>
        <fullName evidence="3">Alpha/beta hydrolase</fullName>
    </recommendedName>
</protein>
<evidence type="ECO:0000313" key="1">
    <source>
        <dbReference type="EMBL" id="TGK35246.1"/>
    </source>
</evidence>
<dbReference type="OrthoDB" id="340656at2"/>
<dbReference type="EMBL" id="RQFA01000032">
    <property type="protein sequence ID" value="TGK35246.1"/>
    <property type="molecule type" value="Genomic_DNA"/>
</dbReference>